<sequence>MLVTKPLPWNSAMAAGAHALFFVLAEPDDKGLTQRSLRFCLPLCHLENSMSRKTTGPNFDNVSPDHPGLVRGDAGIFNRQLMNLLEASQQGYALFDGEDRLCFANAAFRKALDVAPDEFPSWVELMRSGYGNSTGTAIETSDFEVWLRSARTRRGKLPFRTIETSLNDGRWILTTETTLPGGWMLCVITDISELGIELRDLRQERDSALKSALSDELTGLGNRRYVMDNLGHSLGPHKAQALALVLLDIDHFKGINDRFGHASGDRVLKHFAEKLCAAAGRDDLIGRIGGEEFLLGLSGARMHNAESVVEALFASLREASPLEQVPDFRYTCSAGIAFVRPGDCAEEALRRADTALYRAKNTGRNRFVIHDAPS</sequence>
<dbReference type="NCBIfam" id="TIGR00254">
    <property type="entry name" value="GGDEF"/>
    <property type="match status" value="1"/>
</dbReference>
<dbReference type="Pfam" id="PF12860">
    <property type="entry name" value="PAS_7"/>
    <property type="match status" value="1"/>
</dbReference>
<dbReference type="Pfam" id="PF00990">
    <property type="entry name" value="GGDEF"/>
    <property type="match status" value="1"/>
</dbReference>
<dbReference type="PROSITE" id="PS50887">
    <property type="entry name" value="GGDEF"/>
    <property type="match status" value="1"/>
</dbReference>
<dbReference type="PANTHER" id="PTHR45138:SF9">
    <property type="entry name" value="DIGUANYLATE CYCLASE DGCM-RELATED"/>
    <property type="match status" value="1"/>
</dbReference>
<dbReference type="AlphaFoldDB" id="A0A1S7PTN7"/>
<dbReference type="GO" id="GO:1902201">
    <property type="term" value="P:negative regulation of bacterial-type flagellum-dependent cell motility"/>
    <property type="evidence" value="ECO:0007669"/>
    <property type="project" value="TreeGrafter"/>
</dbReference>
<dbReference type="Proteomes" id="UP000191987">
    <property type="component" value="Unassembled WGS sequence"/>
</dbReference>
<dbReference type="InterPro" id="IPR043128">
    <property type="entry name" value="Rev_trsase/Diguanyl_cyclase"/>
</dbReference>
<dbReference type="InterPro" id="IPR029787">
    <property type="entry name" value="Nucleotide_cyclase"/>
</dbReference>
<evidence type="ECO:0000256" key="2">
    <source>
        <dbReference type="ARBA" id="ARBA00034247"/>
    </source>
</evidence>
<dbReference type="GO" id="GO:0052621">
    <property type="term" value="F:diguanylate cyclase activity"/>
    <property type="evidence" value="ECO:0007669"/>
    <property type="project" value="UniProtKB-EC"/>
</dbReference>
<name>A0A1S7PTN7_9HYPH</name>
<dbReference type="Gene3D" id="3.30.70.270">
    <property type="match status" value="1"/>
</dbReference>
<dbReference type="FunFam" id="3.30.70.270:FF:000001">
    <property type="entry name" value="Diguanylate cyclase domain protein"/>
    <property type="match status" value="1"/>
</dbReference>
<organism evidence="4 5">
    <name type="scientific">Agrobacterium deltaense Zutra 3/1</name>
    <dbReference type="NCBI Taxonomy" id="1183427"/>
    <lineage>
        <taxon>Bacteria</taxon>
        <taxon>Pseudomonadati</taxon>
        <taxon>Pseudomonadota</taxon>
        <taxon>Alphaproteobacteria</taxon>
        <taxon>Hyphomicrobiales</taxon>
        <taxon>Rhizobiaceae</taxon>
        <taxon>Rhizobium/Agrobacterium group</taxon>
        <taxon>Agrobacterium</taxon>
    </lineage>
</organism>
<evidence type="ECO:0000313" key="5">
    <source>
        <dbReference type="Proteomes" id="UP000191987"/>
    </source>
</evidence>
<evidence type="ECO:0000259" key="3">
    <source>
        <dbReference type="PROSITE" id="PS50887"/>
    </source>
</evidence>
<dbReference type="EC" id="2.7.7.65" evidence="1"/>
<evidence type="ECO:0000313" key="4">
    <source>
        <dbReference type="EMBL" id="CUX26124.1"/>
    </source>
</evidence>
<dbReference type="InterPro" id="IPR000160">
    <property type="entry name" value="GGDEF_dom"/>
</dbReference>
<proteinExistence type="predicted"/>
<dbReference type="GO" id="GO:0043709">
    <property type="term" value="P:cell adhesion involved in single-species biofilm formation"/>
    <property type="evidence" value="ECO:0007669"/>
    <property type="project" value="TreeGrafter"/>
</dbReference>
<dbReference type="CDD" id="cd01949">
    <property type="entry name" value="GGDEF"/>
    <property type="match status" value="1"/>
</dbReference>
<protein>
    <recommendedName>
        <fullName evidence="1">diguanylate cyclase</fullName>
        <ecNumber evidence="1">2.7.7.65</ecNumber>
    </recommendedName>
</protein>
<comment type="catalytic activity">
    <reaction evidence="2">
        <text>2 GTP = 3',3'-c-di-GMP + 2 diphosphate</text>
        <dbReference type="Rhea" id="RHEA:24898"/>
        <dbReference type="ChEBI" id="CHEBI:33019"/>
        <dbReference type="ChEBI" id="CHEBI:37565"/>
        <dbReference type="ChEBI" id="CHEBI:58805"/>
        <dbReference type="EC" id="2.7.7.65"/>
    </reaction>
</comment>
<evidence type="ECO:0000256" key="1">
    <source>
        <dbReference type="ARBA" id="ARBA00012528"/>
    </source>
</evidence>
<dbReference type="InterPro" id="IPR050469">
    <property type="entry name" value="Diguanylate_Cyclase"/>
</dbReference>
<dbReference type="EMBL" id="FBWG01000010">
    <property type="protein sequence ID" value="CUX26124.1"/>
    <property type="molecule type" value="Genomic_DNA"/>
</dbReference>
<accession>A0A1S7PTN7</accession>
<dbReference type="SMART" id="SM00267">
    <property type="entry name" value="GGDEF"/>
    <property type="match status" value="1"/>
</dbReference>
<gene>
    <name evidence="4" type="ORF">AGR7C_Cc180031</name>
</gene>
<dbReference type="PANTHER" id="PTHR45138">
    <property type="entry name" value="REGULATORY COMPONENTS OF SENSORY TRANSDUCTION SYSTEM"/>
    <property type="match status" value="1"/>
</dbReference>
<reference evidence="4 5" key="1">
    <citation type="submission" date="2016-01" db="EMBL/GenBank/DDBJ databases">
        <authorList>
            <person name="Oliw E.H."/>
        </authorList>
    </citation>
    <scope>NUCLEOTIDE SEQUENCE [LARGE SCALE GENOMIC DNA]</scope>
    <source>
        <strain evidence="4 5">Zutra 3-1</strain>
    </source>
</reference>
<feature type="domain" description="GGDEF" evidence="3">
    <location>
        <begin position="240"/>
        <end position="372"/>
    </location>
</feature>
<dbReference type="GO" id="GO:0005886">
    <property type="term" value="C:plasma membrane"/>
    <property type="evidence" value="ECO:0007669"/>
    <property type="project" value="TreeGrafter"/>
</dbReference>
<dbReference type="SUPFAM" id="SSF55073">
    <property type="entry name" value="Nucleotide cyclase"/>
    <property type="match status" value="1"/>
</dbReference>